<evidence type="ECO:0000259" key="6">
    <source>
        <dbReference type="SMART" id="SM00829"/>
    </source>
</evidence>
<dbReference type="Proteomes" id="UP000321617">
    <property type="component" value="Unassembled WGS sequence"/>
</dbReference>
<protein>
    <submittedName>
        <fullName evidence="7">Threonine dehydrogenase-like Zn-dependent dehydrogenase</fullName>
    </submittedName>
</protein>
<proteinExistence type="inferred from homology"/>
<keyword evidence="3 5" id="KW-0862">Zinc</keyword>
<keyword evidence="4" id="KW-0560">Oxidoreductase</keyword>
<dbReference type="InterPro" id="IPR013154">
    <property type="entry name" value="ADH-like_N"/>
</dbReference>
<keyword evidence="8" id="KW-1185">Reference proteome</keyword>
<dbReference type="InterPro" id="IPR002328">
    <property type="entry name" value="ADH_Zn_CS"/>
</dbReference>
<dbReference type="SMART" id="SM00829">
    <property type="entry name" value="PKS_ER"/>
    <property type="match status" value="1"/>
</dbReference>
<dbReference type="PROSITE" id="PS00059">
    <property type="entry name" value="ADH_ZINC"/>
    <property type="match status" value="1"/>
</dbReference>
<evidence type="ECO:0000256" key="4">
    <source>
        <dbReference type="ARBA" id="ARBA00023002"/>
    </source>
</evidence>
<dbReference type="InterPro" id="IPR013149">
    <property type="entry name" value="ADH-like_C"/>
</dbReference>
<dbReference type="Gene3D" id="3.90.180.10">
    <property type="entry name" value="Medium-chain alcohol dehydrogenases, catalytic domain"/>
    <property type="match status" value="1"/>
</dbReference>
<comment type="similarity">
    <text evidence="5">Belongs to the zinc-containing alcohol dehydrogenase family.</text>
</comment>
<dbReference type="RefSeq" id="WP_147132213.1">
    <property type="nucleotide sequence ID" value="NZ_BAABIJ010000001.1"/>
</dbReference>
<name>A0A562VA37_9ACTN</name>
<dbReference type="Pfam" id="PF08240">
    <property type="entry name" value="ADH_N"/>
    <property type="match status" value="1"/>
</dbReference>
<accession>A0A562VA37</accession>
<feature type="domain" description="Enoyl reductase (ER)" evidence="6">
    <location>
        <begin position="8"/>
        <end position="392"/>
    </location>
</feature>
<dbReference type="SUPFAM" id="SSF51735">
    <property type="entry name" value="NAD(P)-binding Rossmann-fold domains"/>
    <property type="match status" value="1"/>
</dbReference>
<evidence type="ECO:0000313" key="8">
    <source>
        <dbReference type="Proteomes" id="UP000321617"/>
    </source>
</evidence>
<dbReference type="SUPFAM" id="SSF50129">
    <property type="entry name" value="GroES-like"/>
    <property type="match status" value="1"/>
</dbReference>
<dbReference type="InterPro" id="IPR020843">
    <property type="entry name" value="ER"/>
</dbReference>
<dbReference type="CDD" id="cd08283">
    <property type="entry name" value="FDH_like_1"/>
    <property type="match status" value="1"/>
</dbReference>
<dbReference type="GO" id="GO:0008270">
    <property type="term" value="F:zinc ion binding"/>
    <property type="evidence" value="ECO:0007669"/>
    <property type="project" value="InterPro"/>
</dbReference>
<evidence type="ECO:0000313" key="7">
    <source>
        <dbReference type="EMBL" id="TWJ14713.1"/>
    </source>
</evidence>
<comment type="caution">
    <text evidence="7">The sequence shown here is derived from an EMBL/GenBank/DDBJ whole genome shotgun (WGS) entry which is preliminary data.</text>
</comment>
<dbReference type="OrthoDB" id="241504at2"/>
<gene>
    <name evidence="7" type="ORF">LX16_0402</name>
</gene>
<dbReference type="EMBL" id="VLLL01000005">
    <property type="protein sequence ID" value="TWJ14713.1"/>
    <property type="molecule type" value="Genomic_DNA"/>
</dbReference>
<keyword evidence="2 5" id="KW-0479">Metal-binding</keyword>
<organism evidence="7 8">
    <name type="scientific">Stackebrandtia albiflava</name>
    <dbReference type="NCBI Taxonomy" id="406432"/>
    <lineage>
        <taxon>Bacteria</taxon>
        <taxon>Bacillati</taxon>
        <taxon>Actinomycetota</taxon>
        <taxon>Actinomycetes</taxon>
        <taxon>Glycomycetales</taxon>
        <taxon>Glycomycetaceae</taxon>
        <taxon>Stackebrandtia</taxon>
    </lineage>
</organism>
<dbReference type="Gene3D" id="3.40.50.720">
    <property type="entry name" value="NAD(P)-binding Rossmann-like Domain"/>
    <property type="match status" value="1"/>
</dbReference>
<evidence type="ECO:0000256" key="5">
    <source>
        <dbReference type="RuleBase" id="RU361277"/>
    </source>
</evidence>
<comment type="cofactor">
    <cofactor evidence="1 5">
        <name>Zn(2+)</name>
        <dbReference type="ChEBI" id="CHEBI:29105"/>
    </cofactor>
</comment>
<dbReference type="PANTHER" id="PTHR42813:SF2">
    <property type="entry name" value="DEHYDROGENASE, ZINC-CONTAINING, PUTATIVE (AFU_ORTHOLOGUE AFUA_2G02810)-RELATED"/>
    <property type="match status" value="1"/>
</dbReference>
<dbReference type="Pfam" id="PF00107">
    <property type="entry name" value="ADH_zinc_N"/>
    <property type="match status" value="1"/>
</dbReference>
<evidence type="ECO:0000256" key="2">
    <source>
        <dbReference type="ARBA" id="ARBA00022723"/>
    </source>
</evidence>
<evidence type="ECO:0000256" key="1">
    <source>
        <dbReference type="ARBA" id="ARBA00001947"/>
    </source>
</evidence>
<dbReference type="GO" id="GO:0016491">
    <property type="term" value="F:oxidoreductase activity"/>
    <property type="evidence" value="ECO:0007669"/>
    <property type="project" value="UniProtKB-KW"/>
</dbReference>
<reference evidence="7 8" key="1">
    <citation type="journal article" date="2013" name="Stand. Genomic Sci.">
        <title>Genomic Encyclopedia of Type Strains, Phase I: The one thousand microbial genomes (KMG-I) project.</title>
        <authorList>
            <person name="Kyrpides N.C."/>
            <person name="Woyke T."/>
            <person name="Eisen J.A."/>
            <person name="Garrity G."/>
            <person name="Lilburn T.G."/>
            <person name="Beck B.J."/>
            <person name="Whitman W.B."/>
            <person name="Hugenholtz P."/>
            <person name="Klenk H.P."/>
        </authorList>
    </citation>
    <scope>NUCLEOTIDE SEQUENCE [LARGE SCALE GENOMIC DNA]</scope>
    <source>
        <strain evidence="7 8">DSM 45044</strain>
    </source>
</reference>
<dbReference type="PANTHER" id="PTHR42813">
    <property type="entry name" value="ZINC-TYPE ALCOHOL DEHYDROGENASE-LIKE"/>
    <property type="match status" value="1"/>
</dbReference>
<dbReference type="AlphaFoldDB" id="A0A562VA37"/>
<dbReference type="InterPro" id="IPR011032">
    <property type="entry name" value="GroES-like_sf"/>
</dbReference>
<sequence>MKAVTWQGREDIRVTEVADPRLQEPTDAVIRVTSTAVCGSDLHLYSVLGMYLTPGDVLGHEAMGIVTEVGPEVVNLRPGDRVVIPFNISCGHCWMCDRGLMSQCETTQVRDQGTGGALFGYTSLYGAVPGGQAEYLRVPHAGFGPIKIPQEGPDEDYLFLSDVLPTAWQGVRYAGVEPGTNCLVVGLGPVGQMAARIARHLGADPVVAVDSVPERLAMARRHGVDVIDSGEVDDVAAAVRDRTHGRGADAVVEAVGMEAHGAPVQEFAQKAAGILPDRLAKSTMEKMGVDRMAALTLCFDAVRRGGTVSILGVYGGQADPFPMMTLFDKQVTIRMGQANVKRWIDDIMPVLTCPGDPLGVRDLTTHREPLTNAPEAYRMFQRKTDGCVKVVLKPGG</sequence>
<dbReference type="InterPro" id="IPR036291">
    <property type="entry name" value="NAD(P)-bd_dom_sf"/>
</dbReference>
<evidence type="ECO:0000256" key="3">
    <source>
        <dbReference type="ARBA" id="ARBA00022833"/>
    </source>
</evidence>